<dbReference type="SUPFAM" id="SSF56784">
    <property type="entry name" value="HAD-like"/>
    <property type="match status" value="1"/>
</dbReference>
<dbReference type="GO" id="GO:0000287">
    <property type="term" value="F:magnesium ion binding"/>
    <property type="evidence" value="ECO:0007669"/>
    <property type="project" value="TreeGrafter"/>
</dbReference>
<evidence type="ECO:0000313" key="2">
    <source>
        <dbReference type="Proteomes" id="UP001144471"/>
    </source>
</evidence>
<dbReference type="InterPro" id="IPR000150">
    <property type="entry name" value="Cof"/>
</dbReference>
<dbReference type="PANTHER" id="PTHR10000:SF8">
    <property type="entry name" value="HAD SUPERFAMILY HYDROLASE-LIKE, TYPE 3"/>
    <property type="match status" value="1"/>
</dbReference>
<keyword evidence="2" id="KW-1185">Reference proteome</keyword>
<dbReference type="InterPro" id="IPR036412">
    <property type="entry name" value="HAD-like_sf"/>
</dbReference>
<dbReference type="Gene3D" id="3.40.50.1000">
    <property type="entry name" value="HAD superfamily/HAD-like"/>
    <property type="match status" value="1"/>
</dbReference>
<dbReference type="EMBL" id="BSDY01000007">
    <property type="protein sequence ID" value="GLI56241.1"/>
    <property type="molecule type" value="Genomic_DNA"/>
</dbReference>
<evidence type="ECO:0000313" key="1">
    <source>
        <dbReference type="EMBL" id="GLI56241.1"/>
    </source>
</evidence>
<dbReference type="SFLD" id="SFLDG01140">
    <property type="entry name" value="C2.B:_Phosphomannomutase_and_P"/>
    <property type="match status" value="1"/>
</dbReference>
<dbReference type="Pfam" id="PF08282">
    <property type="entry name" value="Hydrolase_3"/>
    <property type="match status" value="1"/>
</dbReference>
<dbReference type="GO" id="GO:0016791">
    <property type="term" value="F:phosphatase activity"/>
    <property type="evidence" value="ECO:0007669"/>
    <property type="project" value="UniProtKB-ARBA"/>
</dbReference>
<protein>
    <submittedName>
        <fullName evidence="1">Haloacid dehalogenase</fullName>
    </submittedName>
</protein>
<name>A0A9W6GM48_9FUSO</name>
<dbReference type="GO" id="GO:0005829">
    <property type="term" value="C:cytosol"/>
    <property type="evidence" value="ECO:0007669"/>
    <property type="project" value="TreeGrafter"/>
</dbReference>
<proteinExistence type="predicted"/>
<comment type="caution">
    <text evidence="1">The sequence shown here is derived from an EMBL/GenBank/DDBJ whole genome shotgun (WGS) entry which is preliminary data.</text>
</comment>
<dbReference type="Proteomes" id="UP001144471">
    <property type="component" value="Unassembled WGS sequence"/>
</dbReference>
<dbReference type="InterPro" id="IPR006379">
    <property type="entry name" value="HAD-SF_hydro_IIB"/>
</dbReference>
<sequence length="258" mass="29084">MKIISFDLDGTLLRDNKTVSDFSKNILLKCREAGKTLIFNSARPPRLIYEVLPEEFHGDIIISSNGALINKGEETMFKNFISPEDTRVIIEYLEGNHPKIYFSVEQGRDSYTSFYDEAYNKEMFALKVDFREVDLKGTPKFLVRVGAMTEEELERFIQTLPPSCAFLRTDGGEFAQIMARGNTKLSGIKKIVDMKNYHIDDVIAFGDDHNDFEIIRDCGVGVAMGNAETAIKEVADHVTLTNEEDGVAKFLFENVIGA</sequence>
<dbReference type="AlphaFoldDB" id="A0A9W6GM48"/>
<dbReference type="PANTHER" id="PTHR10000">
    <property type="entry name" value="PHOSPHOSERINE PHOSPHATASE"/>
    <property type="match status" value="1"/>
</dbReference>
<dbReference type="InterPro" id="IPR023214">
    <property type="entry name" value="HAD_sf"/>
</dbReference>
<reference evidence="1" key="1">
    <citation type="submission" date="2022-12" db="EMBL/GenBank/DDBJ databases">
        <title>Reference genome sequencing for broad-spectrum identification of bacterial and archaeal isolates by mass spectrometry.</title>
        <authorList>
            <person name="Sekiguchi Y."/>
            <person name="Tourlousse D.M."/>
        </authorList>
    </citation>
    <scope>NUCLEOTIDE SEQUENCE</scope>
    <source>
        <strain evidence="1">10succ1</strain>
    </source>
</reference>
<dbReference type="Gene3D" id="3.30.1240.10">
    <property type="match status" value="1"/>
</dbReference>
<dbReference type="SFLD" id="SFLDS00003">
    <property type="entry name" value="Haloacid_Dehalogenase"/>
    <property type="match status" value="1"/>
</dbReference>
<gene>
    <name evidence="1" type="ORF">PM10SUCC1_17550</name>
</gene>
<organism evidence="1 2">
    <name type="scientific">Propionigenium maris DSM 9537</name>
    <dbReference type="NCBI Taxonomy" id="1123000"/>
    <lineage>
        <taxon>Bacteria</taxon>
        <taxon>Fusobacteriati</taxon>
        <taxon>Fusobacteriota</taxon>
        <taxon>Fusobacteriia</taxon>
        <taxon>Fusobacteriales</taxon>
        <taxon>Fusobacteriaceae</taxon>
        <taxon>Propionigenium</taxon>
    </lineage>
</organism>
<accession>A0A9W6GM48</accession>
<dbReference type="RefSeq" id="WP_281835252.1">
    <property type="nucleotide sequence ID" value="NZ_BSDY01000007.1"/>
</dbReference>
<dbReference type="NCBIfam" id="TIGR01484">
    <property type="entry name" value="HAD-SF-IIB"/>
    <property type="match status" value="1"/>
</dbReference>
<dbReference type="NCBIfam" id="TIGR00099">
    <property type="entry name" value="Cof-subfamily"/>
    <property type="match status" value="1"/>
</dbReference>